<name>A0A6H2EMC7_9ACTO</name>
<gene>
    <name evidence="2" type="ORF">HC352_06660</name>
</gene>
<feature type="transmembrane region" description="Helical" evidence="1">
    <location>
        <begin position="48"/>
        <end position="68"/>
    </location>
</feature>
<dbReference type="Proteomes" id="UP000502298">
    <property type="component" value="Chromosome"/>
</dbReference>
<dbReference type="AlphaFoldDB" id="A0A6H2EMC7"/>
<feature type="transmembrane region" description="Helical" evidence="1">
    <location>
        <begin position="211"/>
        <end position="233"/>
    </location>
</feature>
<feature type="transmembrane region" description="Helical" evidence="1">
    <location>
        <begin position="306"/>
        <end position="329"/>
    </location>
</feature>
<dbReference type="EMBL" id="CP050804">
    <property type="protein sequence ID" value="QJC22221.1"/>
    <property type="molecule type" value="Genomic_DNA"/>
</dbReference>
<keyword evidence="1" id="KW-0472">Membrane</keyword>
<keyword evidence="1" id="KW-0812">Transmembrane</keyword>
<reference evidence="2 3" key="1">
    <citation type="submission" date="2020-03" db="EMBL/GenBank/DDBJ databases">
        <title>Complete genome of Arcanobacterium buesumensis sp. nov. strain 2701.</title>
        <authorList>
            <person name="Borowiak M."/>
            <person name="Alssahen M."/>
            <person name="Laemmler C."/>
            <person name="Malorny B."/>
            <person name="Hassan A."/>
            <person name="Prenger-Berninghoff E."/>
            <person name="Ploetz M."/>
            <person name="Abdulmawjood A."/>
        </authorList>
    </citation>
    <scope>NUCLEOTIDE SEQUENCE [LARGE SCALE GENOMIC DNA]</scope>
    <source>
        <strain evidence="2 3">2701</strain>
    </source>
</reference>
<protein>
    <submittedName>
        <fullName evidence="2">Uncharacterized protein</fullName>
    </submittedName>
</protein>
<dbReference type="KEGG" id="arca:HC352_06660"/>
<keyword evidence="3" id="KW-1185">Reference proteome</keyword>
<feature type="transmembrane region" description="Helical" evidence="1">
    <location>
        <begin position="341"/>
        <end position="361"/>
    </location>
</feature>
<dbReference type="RefSeq" id="WP_168918152.1">
    <property type="nucleotide sequence ID" value="NZ_CP050804.1"/>
</dbReference>
<sequence length="394" mass="42522">MNTHIDLSRYWYIFRGGIAAPFFSWFGIFLVVMVFYTFNASAQMMGDIVWQHAAFFATGWWTTIFGGAVSIGDASLTLMPLTLTGIVMYASYQSWRGRNIETWQDVVAATLSWPAILAGISLAGRAPGDWWFGLVGSAILAGICAIWSGRENLLYCLPWWSLVAQAWQYLRWLGLALLIIPSVMTLVFIIARFSAISEIHGFYLTGFMGSIGLILLQLLYLPVYVIWMFSWLIGAGFSVGSGTNFSIFAVSAGPLPAIPLFGALPAPGQNMIWLFVLVILLACGYGVLVARKFVSTTALRAQLIDVALAVGLGAVAVSVVSFMTSGAIGPGRMAVTGPEPALSAGLSIIVIGLPFMLGCLLSHPTSRTYITSHLPRKNSVVSESSADVESSDND</sequence>
<evidence type="ECO:0000256" key="1">
    <source>
        <dbReference type="SAM" id="Phobius"/>
    </source>
</evidence>
<evidence type="ECO:0000313" key="2">
    <source>
        <dbReference type="EMBL" id="QJC22221.1"/>
    </source>
</evidence>
<organism evidence="2 3">
    <name type="scientific">Arcanobacterium buesumense</name>
    <dbReference type="NCBI Taxonomy" id="2722751"/>
    <lineage>
        <taxon>Bacteria</taxon>
        <taxon>Bacillati</taxon>
        <taxon>Actinomycetota</taxon>
        <taxon>Actinomycetes</taxon>
        <taxon>Actinomycetales</taxon>
        <taxon>Actinomycetaceae</taxon>
        <taxon>Arcanobacterium</taxon>
    </lineage>
</organism>
<feature type="transmembrane region" description="Helical" evidence="1">
    <location>
        <begin position="169"/>
        <end position="191"/>
    </location>
</feature>
<keyword evidence="1" id="KW-1133">Transmembrane helix</keyword>
<proteinExistence type="predicted"/>
<dbReference type="Pfam" id="PF19877">
    <property type="entry name" value="DUF6350"/>
    <property type="match status" value="1"/>
</dbReference>
<feature type="transmembrane region" description="Helical" evidence="1">
    <location>
        <begin position="104"/>
        <end position="124"/>
    </location>
</feature>
<feature type="transmembrane region" description="Helical" evidence="1">
    <location>
        <begin position="130"/>
        <end position="148"/>
    </location>
</feature>
<evidence type="ECO:0000313" key="3">
    <source>
        <dbReference type="Proteomes" id="UP000502298"/>
    </source>
</evidence>
<dbReference type="InterPro" id="IPR045931">
    <property type="entry name" value="DUF6350"/>
</dbReference>
<feature type="transmembrane region" description="Helical" evidence="1">
    <location>
        <begin position="272"/>
        <end position="294"/>
    </location>
</feature>
<feature type="transmembrane region" description="Helical" evidence="1">
    <location>
        <begin position="12"/>
        <end position="36"/>
    </location>
</feature>
<accession>A0A6H2EMC7</accession>